<evidence type="ECO:0000313" key="1">
    <source>
        <dbReference type="EMBL" id="GHB99647.1"/>
    </source>
</evidence>
<dbReference type="EMBL" id="BMXG01000007">
    <property type="protein sequence ID" value="GHB99647.1"/>
    <property type="molecule type" value="Genomic_DNA"/>
</dbReference>
<comment type="caution">
    <text evidence="1">The sequence shown here is derived from an EMBL/GenBank/DDBJ whole genome shotgun (WGS) entry which is preliminary data.</text>
</comment>
<gene>
    <name evidence="1" type="ORF">GCM10007047_14920</name>
</gene>
<proteinExistence type="predicted"/>
<dbReference type="AlphaFoldDB" id="A0A8J3DFB0"/>
<organism evidence="1 2">
    <name type="scientific">Cerasicoccus arenae</name>
    <dbReference type="NCBI Taxonomy" id="424488"/>
    <lineage>
        <taxon>Bacteria</taxon>
        <taxon>Pseudomonadati</taxon>
        <taxon>Verrucomicrobiota</taxon>
        <taxon>Opitutia</taxon>
        <taxon>Puniceicoccales</taxon>
        <taxon>Cerasicoccaceae</taxon>
        <taxon>Cerasicoccus</taxon>
    </lineage>
</organism>
<dbReference type="Proteomes" id="UP000642829">
    <property type="component" value="Unassembled WGS sequence"/>
</dbReference>
<name>A0A8J3DFB0_9BACT</name>
<reference evidence="1" key="2">
    <citation type="submission" date="2020-09" db="EMBL/GenBank/DDBJ databases">
        <authorList>
            <person name="Sun Q."/>
            <person name="Kim S."/>
        </authorList>
    </citation>
    <scope>NUCLEOTIDE SEQUENCE</scope>
    <source>
        <strain evidence="1">KCTC 12870</strain>
    </source>
</reference>
<accession>A0A8J3DFB0</accession>
<evidence type="ECO:0000313" key="2">
    <source>
        <dbReference type="Proteomes" id="UP000642829"/>
    </source>
</evidence>
<sequence length="104" mass="10951">MGITEDAYGTPQFPGVLGLIECDETGAVLHAEGEDTEALGHVLVFVHQIADLIGESFGLEGLEEGHIIGKSMTSVCVPRVGSDLGVMFDNKADISSVLPQLLEL</sequence>
<dbReference type="RefSeq" id="WP_189513532.1">
    <property type="nucleotide sequence ID" value="NZ_BMXG01000007.1"/>
</dbReference>
<protein>
    <submittedName>
        <fullName evidence="1">Uncharacterized protein</fullName>
    </submittedName>
</protein>
<keyword evidence="2" id="KW-1185">Reference proteome</keyword>
<reference evidence="1" key="1">
    <citation type="journal article" date="2014" name="Int. J. Syst. Evol. Microbiol.">
        <title>Complete genome sequence of Corynebacterium casei LMG S-19264T (=DSM 44701T), isolated from a smear-ripened cheese.</title>
        <authorList>
            <consortium name="US DOE Joint Genome Institute (JGI-PGF)"/>
            <person name="Walter F."/>
            <person name="Albersmeier A."/>
            <person name="Kalinowski J."/>
            <person name="Ruckert C."/>
        </authorList>
    </citation>
    <scope>NUCLEOTIDE SEQUENCE</scope>
    <source>
        <strain evidence="1">KCTC 12870</strain>
    </source>
</reference>